<reference evidence="1" key="1">
    <citation type="submission" date="2020-10" db="EMBL/GenBank/DDBJ databases">
        <authorList>
            <person name="Kusch S."/>
        </authorList>
    </citation>
    <scope>NUCLEOTIDE SEQUENCE</scope>
    <source>
        <strain evidence="1">SwB9</strain>
    </source>
</reference>
<accession>A0A8H2ZT62</accession>
<dbReference type="AlphaFoldDB" id="A0A8H2ZT62"/>
<evidence type="ECO:0000313" key="1">
    <source>
        <dbReference type="EMBL" id="CAD6451442.1"/>
    </source>
</evidence>
<gene>
    <name evidence="1" type="ORF">SCLTRI_LOCUS9548</name>
</gene>
<evidence type="ECO:0000313" key="2">
    <source>
        <dbReference type="Proteomes" id="UP000624404"/>
    </source>
</evidence>
<proteinExistence type="predicted"/>
<name>A0A8H2ZT62_9HELO</name>
<organism evidence="1 2">
    <name type="scientific">Sclerotinia trifoliorum</name>
    <dbReference type="NCBI Taxonomy" id="28548"/>
    <lineage>
        <taxon>Eukaryota</taxon>
        <taxon>Fungi</taxon>
        <taxon>Dikarya</taxon>
        <taxon>Ascomycota</taxon>
        <taxon>Pezizomycotina</taxon>
        <taxon>Leotiomycetes</taxon>
        <taxon>Helotiales</taxon>
        <taxon>Sclerotiniaceae</taxon>
        <taxon>Sclerotinia</taxon>
    </lineage>
</organism>
<protein>
    <submittedName>
        <fullName evidence="1">0a2eeaec-9eb5-43f5-a2cb-0178db64a6ab</fullName>
    </submittedName>
</protein>
<comment type="caution">
    <text evidence="1">The sequence shown here is derived from an EMBL/GenBank/DDBJ whole genome shotgun (WGS) entry which is preliminary data.</text>
</comment>
<keyword evidence="2" id="KW-1185">Reference proteome</keyword>
<sequence>MTSDSEFVLIVGVGTKQVGARLAQTPAAHGPNLLVLTGRFTNDVESVTELIRKTYPNVHIRIIKLDVASFESVWSPVVEVDSYTEQNIDILIGVDGFGVHLATSYLGSFLLTILITDK</sequence>
<dbReference type="OrthoDB" id="191139at2759"/>
<dbReference type="InterPro" id="IPR036291">
    <property type="entry name" value="NAD(P)-bd_dom_sf"/>
</dbReference>
<dbReference type="Proteomes" id="UP000624404">
    <property type="component" value="Unassembled WGS sequence"/>
</dbReference>
<dbReference type="EMBL" id="CAJHIA010000036">
    <property type="protein sequence ID" value="CAD6451442.1"/>
    <property type="molecule type" value="Genomic_DNA"/>
</dbReference>
<dbReference type="Gene3D" id="3.40.50.720">
    <property type="entry name" value="NAD(P)-binding Rossmann-like Domain"/>
    <property type="match status" value="1"/>
</dbReference>
<dbReference type="SUPFAM" id="SSF51735">
    <property type="entry name" value="NAD(P)-binding Rossmann-fold domains"/>
    <property type="match status" value="1"/>
</dbReference>